<dbReference type="PANTHER" id="PTHR48090:SF7">
    <property type="entry name" value="RFBJ PROTEIN"/>
    <property type="match status" value="1"/>
</dbReference>
<dbReference type="PANTHER" id="PTHR48090">
    <property type="entry name" value="UNDECAPRENYL-PHOSPHATE 4-DEOXY-4-FORMAMIDO-L-ARABINOSE TRANSFERASE-RELATED"/>
    <property type="match status" value="1"/>
</dbReference>
<gene>
    <name evidence="3" type="ORF">MNBD_ALPHA11-812</name>
</gene>
<accession>A0A3B0U6P5</accession>
<evidence type="ECO:0000259" key="2">
    <source>
        <dbReference type="Pfam" id="PF00535"/>
    </source>
</evidence>
<feature type="non-terminal residue" evidence="3">
    <location>
        <position position="305"/>
    </location>
</feature>
<proteinExistence type="predicted"/>
<protein>
    <submittedName>
        <fullName evidence="3">RfbJ protein</fullName>
    </submittedName>
</protein>
<dbReference type="AlphaFoldDB" id="A0A3B0U6P5"/>
<dbReference type="SUPFAM" id="SSF53448">
    <property type="entry name" value="Nucleotide-diphospho-sugar transferases"/>
    <property type="match status" value="1"/>
</dbReference>
<dbReference type="Gene3D" id="3.90.550.10">
    <property type="entry name" value="Spore Coat Polysaccharide Biosynthesis Protein SpsA, Chain A"/>
    <property type="match status" value="1"/>
</dbReference>
<evidence type="ECO:0000313" key="3">
    <source>
        <dbReference type="EMBL" id="VAW24710.1"/>
    </source>
</evidence>
<organism evidence="3">
    <name type="scientific">hydrothermal vent metagenome</name>
    <dbReference type="NCBI Taxonomy" id="652676"/>
    <lineage>
        <taxon>unclassified sequences</taxon>
        <taxon>metagenomes</taxon>
        <taxon>ecological metagenomes</taxon>
    </lineage>
</organism>
<dbReference type="EMBL" id="UOEQ01000551">
    <property type="protein sequence ID" value="VAW24710.1"/>
    <property type="molecule type" value="Genomic_DNA"/>
</dbReference>
<feature type="transmembrane region" description="Helical" evidence="1">
    <location>
        <begin position="235"/>
        <end position="259"/>
    </location>
</feature>
<dbReference type="InterPro" id="IPR029044">
    <property type="entry name" value="Nucleotide-diphossugar_trans"/>
</dbReference>
<evidence type="ECO:0000256" key="1">
    <source>
        <dbReference type="SAM" id="Phobius"/>
    </source>
</evidence>
<name>A0A3B0U6P5_9ZZZZ</name>
<keyword evidence="1" id="KW-0472">Membrane</keyword>
<feature type="domain" description="Glycosyltransferase 2-like" evidence="2">
    <location>
        <begin position="12"/>
        <end position="165"/>
    </location>
</feature>
<dbReference type="InterPro" id="IPR001173">
    <property type="entry name" value="Glyco_trans_2-like"/>
</dbReference>
<dbReference type="CDD" id="cd04179">
    <property type="entry name" value="DPM_DPG-synthase_like"/>
    <property type="match status" value="1"/>
</dbReference>
<feature type="transmembrane region" description="Helical" evidence="1">
    <location>
        <begin position="271"/>
        <end position="294"/>
    </location>
</feature>
<keyword evidence="1" id="KW-0812">Transmembrane</keyword>
<dbReference type="InterPro" id="IPR050256">
    <property type="entry name" value="Glycosyltransferase_2"/>
</dbReference>
<reference evidence="3" key="1">
    <citation type="submission" date="2018-06" db="EMBL/GenBank/DDBJ databases">
        <authorList>
            <person name="Zhirakovskaya E."/>
        </authorList>
    </citation>
    <scope>NUCLEOTIDE SEQUENCE</scope>
</reference>
<keyword evidence="1" id="KW-1133">Transmembrane helix</keyword>
<dbReference type="Pfam" id="PF00535">
    <property type="entry name" value="Glycos_transf_2"/>
    <property type="match status" value="1"/>
</dbReference>
<sequence length="305" mass="33295">MKTTYRGHKVAVVLPCHNEEIAIADVIHSFAKAIPQAQIFVFDNASTDKTGTVAKSAGAKVIYEPNKGKGNAVRRIFADVEADIYIMADGDGTYDASIAPVLIDRLIDERLDMVVGTRSPTGDGEVYRFGHSFGNRLLTGTVARIFGAGFSDMLSGYRVFSRRFVKSFPALSKGFEIETELTIHALELRAPYAEIATKYSARAEGSTSKLSTYKDGARIAKAILRLLIRERPRQVNLLLAISMTFASLVLGLPIIFEYLQSGLVPRFPTAFLAGMIMLGAMLMAVCAVILDSVVTGRSEAKRLIY</sequence>